<dbReference type="GO" id="GO:0043171">
    <property type="term" value="P:peptide catabolic process"/>
    <property type="evidence" value="ECO:0007669"/>
    <property type="project" value="TreeGrafter"/>
</dbReference>
<dbReference type="Proteomes" id="UP001151699">
    <property type="component" value="Chromosome X"/>
</dbReference>
<dbReference type="EMBL" id="WJQU01000003">
    <property type="protein sequence ID" value="KAJ6639969.1"/>
    <property type="molecule type" value="Genomic_DNA"/>
</dbReference>
<evidence type="ECO:0000259" key="5">
    <source>
        <dbReference type="Pfam" id="PF17900"/>
    </source>
</evidence>
<dbReference type="SUPFAM" id="SSF55486">
    <property type="entry name" value="Metalloproteases ('zincins'), catalytic domain"/>
    <property type="match status" value="1"/>
</dbReference>
<organism evidence="6 7">
    <name type="scientific">Pseudolycoriella hygida</name>
    <dbReference type="NCBI Taxonomy" id="35572"/>
    <lineage>
        <taxon>Eukaryota</taxon>
        <taxon>Metazoa</taxon>
        <taxon>Ecdysozoa</taxon>
        <taxon>Arthropoda</taxon>
        <taxon>Hexapoda</taxon>
        <taxon>Insecta</taxon>
        <taxon>Pterygota</taxon>
        <taxon>Neoptera</taxon>
        <taxon>Endopterygota</taxon>
        <taxon>Diptera</taxon>
        <taxon>Nematocera</taxon>
        <taxon>Sciaroidea</taxon>
        <taxon>Sciaridae</taxon>
        <taxon>Pseudolycoriella</taxon>
    </lineage>
</organism>
<dbReference type="PANTHER" id="PTHR11533">
    <property type="entry name" value="PROTEASE M1 ZINC METALLOPROTEASE"/>
    <property type="match status" value="1"/>
</dbReference>
<feature type="domain" description="ERAP1-like C-terminal" evidence="4">
    <location>
        <begin position="728"/>
        <end position="1034"/>
    </location>
</feature>
<dbReference type="InterPro" id="IPR050344">
    <property type="entry name" value="Peptidase_M1_aminopeptidases"/>
</dbReference>
<feature type="region of interest" description="Disordered" evidence="2">
    <location>
        <begin position="158"/>
        <end position="212"/>
    </location>
</feature>
<dbReference type="Gene3D" id="1.25.50.20">
    <property type="match status" value="1"/>
</dbReference>
<dbReference type="GO" id="GO:0016020">
    <property type="term" value="C:membrane"/>
    <property type="evidence" value="ECO:0007669"/>
    <property type="project" value="TreeGrafter"/>
</dbReference>
<dbReference type="OrthoDB" id="8182982at2759"/>
<dbReference type="SUPFAM" id="SSF63737">
    <property type="entry name" value="Leukotriene A4 hydrolase N-terminal domain"/>
    <property type="match status" value="2"/>
</dbReference>
<reference evidence="6" key="1">
    <citation type="submission" date="2022-07" db="EMBL/GenBank/DDBJ databases">
        <authorList>
            <person name="Trinca V."/>
            <person name="Uliana J.V.C."/>
            <person name="Torres T.T."/>
            <person name="Ward R.J."/>
            <person name="Monesi N."/>
        </authorList>
    </citation>
    <scope>NUCLEOTIDE SEQUENCE</scope>
    <source>
        <strain evidence="6">HSMRA1968</strain>
        <tissue evidence="6">Whole embryos</tissue>
    </source>
</reference>
<gene>
    <name evidence="6" type="primary">ANPEP_1</name>
    <name evidence="6" type="ORF">Bhyg_12717</name>
</gene>
<dbReference type="GO" id="GO:0008270">
    <property type="term" value="F:zinc ion binding"/>
    <property type="evidence" value="ECO:0007669"/>
    <property type="project" value="TreeGrafter"/>
</dbReference>
<keyword evidence="6" id="KW-0378">Hydrolase</keyword>
<dbReference type="Gene3D" id="2.60.40.1910">
    <property type="match status" value="1"/>
</dbReference>
<keyword evidence="7" id="KW-1185">Reference proteome</keyword>
<dbReference type="Gene3D" id="1.10.390.10">
    <property type="entry name" value="Neutral Protease Domain 2"/>
    <property type="match status" value="1"/>
</dbReference>
<feature type="domain" description="Aminopeptidase N-like N-terminal" evidence="5">
    <location>
        <begin position="269"/>
        <end position="396"/>
    </location>
</feature>
<name>A0A9Q0MZD0_9DIPT</name>
<dbReference type="AlphaFoldDB" id="A0A9Q0MZD0"/>
<protein>
    <submittedName>
        <fullName evidence="6">Aminopeptidase Ey</fullName>
    </submittedName>
</protein>
<dbReference type="InterPro" id="IPR027268">
    <property type="entry name" value="Peptidase_M4/M1_CTD_sf"/>
</dbReference>
<dbReference type="GO" id="GO:0005737">
    <property type="term" value="C:cytoplasm"/>
    <property type="evidence" value="ECO:0007669"/>
    <property type="project" value="TreeGrafter"/>
</dbReference>
<dbReference type="GO" id="GO:0005615">
    <property type="term" value="C:extracellular space"/>
    <property type="evidence" value="ECO:0007669"/>
    <property type="project" value="TreeGrafter"/>
</dbReference>
<proteinExistence type="inferred from homology"/>
<evidence type="ECO:0000313" key="6">
    <source>
        <dbReference type="EMBL" id="KAJ6639969.1"/>
    </source>
</evidence>
<dbReference type="PANTHER" id="PTHR11533:SF294">
    <property type="entry name" value="THYROTROPIN-RELEASING HORMONE-DEGRADING ECTOENZYME"/>
    <property type="match status" value="1"/>
</dbReference>
<evidence type="ECO:0000256" key="3">
    <source>
        <dbReference type="SAM" id="Phobius"/>
    </source>
</evidence>
<evidence type="ECO:0000313" key="7">
    <source>
        <dbReference type="Proteomes" id="UP001151699"/>
    </source>
</evidence>
<dbReference type="GO" id="GO:0070006">
    <property type="term" value="F:metalloaminopeptidase activity"/>
    <property type="evidence" value="ECO:0007669"/>
    <property type="project" value="TreeGrafter"/>
</dbReference>
<accession>A0A9Q0MZD0</accession>
<keyword evidence="6" id="KW-0645">Protease</keyword>
<dbReference type="GO" id="GO:0042277">
    <property type="term" value="F:peptide binding"/>
    <property type="evidence" value="ECO:0007669"/>
    <property type="project" value="TreeGrafter"/>
</dbReference>
<dbReference type="InterPro" id="IPR042097">
    <property type="entry name" value="Aminopeptidase_N-like_N_sf"/>
</dbReference>
<keyword evidence="3" id="KW-0472">Membrane</keyword>
<comment type="caution">
    <text evidence="6">The sequence shown here is derived from an EMBL/GenBank/DDBJ whole genome shotgun (WGS) entry which is preliminary data.</text>
</comment>
<dbReference type="Gene3D" id="2.60.40.1730">
    <property type="entry name" value="tricorn interacting facor f3 domain"/>
    <property type="match status" value="2"/>
</dbReference>
<feature type="compositionally biased region" description="Polar residues" evidence="2">
    <location>
        <begin position="158"/>
        <end position="167"/>
    </location>
</feature>
<feature type="transmembrane region" description="Helical" evidence="3">
    <location>
        <begin position="30"/>
        <end position="57"/>
    </location>
</feature>
<comment type="similarity">
    <text evidence="1">Belongs to the peptidase M1 family.</text>
</comment>
<evidence type="ECO:0000256" key="1">
    <source>
        <dbReference type="ARBA" id="ARBA00010136"/>
    </source>
</evidence>
<sequence length="1051" mass="121831">MVHKFKNRVESFLFSEMPVDSMDYERKGGFFVTTFIAVIITILFLLLGFIFGLLVYYTTKHAYQIEPPITLEEFIKNYDDENGYASQDFQQITPKHYRLIINPILNDSRTFSGNVWITLTPDKNGIKTIELDVNKLDIRADDISVYRSRILSDRSFQANKNRRSAQLSEEVERENTVAHSTEQIDDNDATDEPQDDSQTNSTEGIGLGIEKESHEAIEDIVDSNGIEITETSSDQSVTEYVGDNNETTTWNGLFKNDSLILDDPDEQVELDIDDVQFDTERKKIIIALKTELRTGDYYIVKVFFTGNMSDDYGLVYESIDDDDTDSSDNFIAATVTDTHHTSAVFPCFNDFQGEVTFQLNLIRHTDYQSVSVSKLKRSEQITNEWTLDVYPQTSPMKLNSFGFIVTNIEAAIVTATPNLQIHSYFRSKLLPSITFIDSEIPSILKFFELYTNVSHPMESITFIGLPDSKNDVMEIKHGLVIARFVVCSLFSEEATYEVYTFSESFFIAYDDADKQRKSSIVFHMIAQLWTQPWQIVEAEDEEWINEALPLQLLLTSVPNTNIYFNTENILEKRIESISKEEDIIDFNLKKFSTARMDRNWIDVAQSKGLYVLAILEKLLSPSVYQMGIQRFYNSYGEADFIETLANMTKDNIELLKTSLDEWTQQIGYPVVHIKKNEKNIQIKETEFGMESSHFWSMPINIKNQTLWLHEGSTNFDIEENNWLTIASNGYFRVNYDDDQWLAILQALQVDHQALSSNDRAILMDDALNLAKNNYLNYSIVERLLERWNERETEYLPWKSAFHNLEFVYRNSIGFPINNRFNILMTNVTQRTYQNIVRSPLGGFSHKLKILIKKWACQIFALPDCVADALKDFQNLIVNDTLKRSQRSSTDIEQLYCTAIRFGDRRNWYLVLSSLDENDKQNFNDALIYSLGCSTDRRILGQYFQLLLNKNYRNFADATLRSMRENQIGKKYALEFLYKNFKQLQDIHGLQTLKSLLKGISSEYDYQLLQVFFTSHASLFKSTDKRTWAEIVMSIENTLEWKNSFTEMFDAP</sequence>
<dbReference type="GO" id="GO:0006508">
    <property type="term" value="P:proteolysis"/>
    <property type="evidence" value="ECO:0007669"/>
    <property type="project" value="TreeGrafter"/>
</dbReference>
<dbReference type="Pfam" id="PF17900">
    <property type="entry name" value="Peptidase_M1_N"/>
    <property type="match status" value="1"/>
</dbReference>
<dbReference type="InterPro" id="IPR045357">
    <property type="entry name" value="Aminopeptidase_N-like_N"/>
</dbReference>
<keyword evidence="3" id="KW-0812">Transmembrane</keyword>
<evidence type="ECO:0000259" key="4">
    <source>
        <dbReference type="Pfam" id="PF11838"/>
    </source>
</evidence>
<evidence type="ECO:0000256" key="2">
    <source>
        <dbReference type="SAM" id="MobiDB-lite"/>
    </source>
</evidence>
<dbReference type="InterPro" id="IPR024571">
    <property type="entry name" value="ERAP1-like_C_dom"/>
</dbReference>
<feature type="compositionally biased region" description="Acidic residues" evidence="2">
    <location>
        <begin position="183"/>
        <end position="195"/>
    </location>
</feature>
<dbReference type="Pfam" id="PF11838">
    <property type="entry name" value="ERAP1_C"/>
    <property type="match status" value="1"/>
</dbReference>
<keyword evidence="6" id="KW-0031">Aminopeptidase</keyword>
<keyword evidence="3" id="KW-1133">Transmembrane helix</keyword>